<dbReference type="Proteomes" id="UP000029452">
    <property type="component" value="Unassembled WGS sequence"/>
</dbReference>
<evidence type="ECO:0000313" key="1">
    <source>
        <dbReference type="EMBL" id="KGA93789.1"/>
    </source>
</evidence>
<sequence length="68" mass="7671">MIQDFTKMTDRNLIEKILGHTLPDSFFAKNENTLLNIEDVIRSLPDPSSGEILKLIASVEIGKRLNSE</sequence>
<reference evidence="1 2" key="1">
    <citation type="submission" date="2014-06" db="EMBL/GenBank/DDBJ databases">
        <title>Draft genome sequence of iron oxidizing acidophile Leptospirillum ferriphilum DSM14647.</title>
        <authorList>
            <person name="Cardenas J.P."/>
            <person name="Lazcano M."/>
            <person name="Ossandon F.J."/>
            <person name="Corbett M."/>
            <person name="Holmes D.S."/>
            <person name="Watkin E."/>
        </authorList>
    </citation>
    <scope>NUCLEOTIDE SEQUENCE [LARGE SCALE GENOMIC DNA]</scope>
    <source>
        <strain evidence="1 2">DSM 14647</strain>
    </source>
</reference>
<comment type="caution">
    <text evidence="1">The sequence shown here is derived from an EMBL/GenBank/DDBJ whole genome shotgun (WGS) entry which is preliminary data.</text>
</comment>
<dbReference type="EMBL" id="JPGK01000005">
    <property type="protein sequence ID" value="KGA93789.1"/>
    <property type="molecule type" value="Genomic_DNA"/>
</dbReference>
<dbReference type="RefSeq" id="WP_036082447.1">
    <property type="nucleotide sequence ID" value="NZ_JPGK01000005.1"/>
</dbReference>
<gene>
    <name evidence="1" type="ORF">LptCag_1499</name>
</gene>
<evidence type="ECO:0000313" key="2">
    <source>
        <dbReference type="Proteomes" id="UP000029452"/>
    </source>
</evidence>
<name>A0A094X5F9_9BACT</name>
<protein>
    <submittedName>
        <fullName evidence="1">Uncharacterized protein</fullName>
    </submittedName>
</protein>
<organism evidence="1 2">
    <name type="scientific">Leptospirillum ferriphilum</name>
    <dbReference type="NCBI Taxonomy" id="178606"/>
    <lineage>
        <taxon>Bacteria</taxon>
        <taxon>Pseudomonadati</taxon>
        <taxon>Nitrospirota</taxon>
        <taxon>Nitrospiria</taxon>
        <taxon>Nitrospirales</taxon>
        <taxon>Nitrospiraceae</taxon>
        <taxon>Leptospirillum</taxon>
    </lineage>
</organism>
<accession>A0A094X5F9</accession>
<proteinExistence type="predicted"/>
<dbReference type="AlphaFoldDB" id="A0A094X5F9"/>
<dbReference type="PATRIC" id="fig|178606.4.peg.1502"/>